<dbReference type="PROSITE" id="PS51257">
    <property type="entry name" value="PROKAR_LIPOPROTEIN"/>
    <property type="match status" value="1"/>
</dbReference>
<organism evidence="2">
    <name type="scientific">Telmatobacter sp. DSM 110680</name>
    <dbReference type="NCBI Taxonomy" id="3036704"/>
    <lineage>
        <taxon>Bacteria</taxon>
        <taxon>Pseudomonadati</taxon>
        <taxon>Acidobacteriota</taxon>
        <taxon>Terriglobia</taxon>
        <taxon>Terriglobales</taxon>
        <taxon>Acidobacteriaceae</taxon>
        <taxon>Telmatobacter</taxon>
    </lineage>
</organism>
<sequence>MLHKKLFTLACAIAVVAMGACFLPPEHVTPPPLPPYLAQVRVFVIQVEDASGKDLVDGDAMSRAVAANFNQLWQDYKVRARALQSSGNKDAILKITINHKSTSGPSASAGKQRWEFELNTSSILTAPDGSVLWQEPNETSQSIVWLTNGLPPDGWNSRIVRSETAYSLAMQVGGKVLNSTASK</sequence>
<dbReference type="EMBL" id="CP121196">
    <property type="protein sequence ID" value="XBH16932.1"/>
    <property type="molecule type" value="Genomic_DNA"/>
</dbReference>
<accession>A0AAU7DHX2</accession>
<protein>
    <recommendedName>
        <fullName evidence="3">DUF4136 domain-containing protein</fullName>
    </recommendedName>
</protein>
<dbReference type="AlphaFoldDB" id="A0AAU7DHX2"/>
<evidence type="ECO:0000256" key="1">
    <source>
        <dbReference type="SAM" id="SignalP"/>
    </source>
</evidence>
<feature type="signal peptide" evidence="1">
    <location>
        <begin position="1"/>
        <end position="19"/>
    </location>
</feature>
<keyword evidence="1" id="KW-0732">Signal</keyword>
<gene>
    <name evidence="2" type="ORF">P8935_20445</name>
</gene>
<evidence type="ECO:0008006" key="3">
    <source>
        <dbReference type="Google" id="ProtNLM"/>
    </source>
</evidence>
<reference evidence="2" key="1">
    <citation type="submission" date="2023-03" db="EMBL/GenBank/DDBJ databases">
        <title>Edaphobacter sp.</title>
        <authorList>
            <person name="Huber K.J."/>
            <person name="Papendorf J."/>
            <person name="Pilke C."/>
            <person name="Bunk B."/>
            <person name="Sproeer C."/>
            <person name="Pester M."/>
        </authorList>
    </citation>
    <scope>NUCLEOTIDE SEQUENCE</scope>
    <source>
        <strain evidence="2">DSM 110680</strain>
    </source>
</reference>
<proteinExistence type="predicted"/>
<name>A0AAU7DHX2_9BACT</name>
<dbReference type="RefSeq" id="WP_348262162.1">
    <property type="nucleotide sequence ID" value="NZ_CP121196.1"/>
</dbReference>
<feature type="chain" id="PRO_5043997455" description="DUF4136 domain-containing protein" evidence="1">
    <location>
        <begin position="20"/>
        <end position="183"/>
    </location>
</feature>
<evidence type="ECO:0000313" key="2">
    <source>
        <dbReference type="EMBL" id="XBH16932.1"/>
    </source>
</evidence>